<evidence type="ECO:0000256" key="3">
    <source>
        <dbReference type="ARBA" id="ARBA00023239"/>
    </source>
</evidence>
<evidence type="ECO:0000256" key="4">
    <source>
        <dbReference type="ARBA" id="ARBA00047684"/>
    </source>
</evidence>
<dbReference type="GeneID" id="100211420"/>
<dbReference type="Proteomes" id="UP001652625">
    <property type="component" value="Chromosome 01"/>
</dbReference>
<organism evidence="5 7">
    <name type="scientific">Hydra vulgaris</name>
    <name type="common">Hydra</name>
    <name type="synonym">Hydra attenuata</name>
    <dbReference type="NCBI Taxonomy" id="6087"/>
    <lineage>
        <taxon>Eukaryota</taxon>
        <taxon>Metazoa</taxon>
        <taxon>Cnidaria</taxon>
        <taxon>Hydrozoa</taxon>
        <taxon>Hydroidolina</taxon>
        <taxon>Anthoathecata</taxon>
        <taxon>Aplanulata</taxon>
        <taxon>Hydridae</taxon>
        <taxon>Hydra</taxon>
    </lineage>
</organism>
<dbReference type="PANTHER" id="PTHR43123">
    <property type="entry name" value="POLYSACCHARIDE DEACETYLASE-RELATED"/>
    <property type="match status" value="1"/>
</dbReference>
<comment type="catalytic activity">
    <reaction evidence="4">
        <text>(S)-ureidoglycolate = urea + glyoxylate</text>
        <dbReference type="Rhea" id="RHEA:11304"/>
        <dbReference type="ChEBI" id="CHEBI:16199"/>
        <dbReference type="ChEBI" id="CHEBI:36655"/>
        <dbReference type="ChEBI" id="CHEBI:57296"/>
        <dbReference type="EC" id="4.3.2.3"/>
    </reaction>
</comment>
<comment type="subunit">
    <text evidence="1">Homodimer.</text>
</comment>
<sequence length="510" mass="57152">MSLTNDKKHYISLELATRENLKPFAQIIDDDFEYYGDTGLPIPFYSTVLEGKNFENVTWKDQACVRRAQIKWRNDTSVKWLERHLEMTQAFIIIGKNPGLFVLGAPTHNREDMDETQRALPDWVNIKAFVVPAGVGLILHKGTWHDFPVSCGPPVTSFIINTEEVVHALASMKEPQPMNHGDCFKLRLSDHYDCTIHFPDPRPFVNDLGLVSLPTEQKLMGENSYGSGMYRKEIQRGWGGGAKVYVIPVINVEVFTPGCGGPSIQPHLKSIPEIANSGWRDYGNRNGLKRLLTMVKSLNISATAVINSEAVQDPKVRDILKTSGCELGAHGINNSQGNAKMNRSEEVSVFKNCLDQLTSAFDEKPITWLTPGFSVTKRTPEIAALSGIKVLLDFVDDDAPYILQHSENDKCKVLCLPYCLETNDFSLVLTKNYDSQQYAQTIEDHIKQLLKETDTGEKVVCLGMHTFVAGTPARVYALEKMFQRLLLCEDVCFATASQVYELIKNQITSS</sequence>
<dbReference type="Pfam" id="PF04115">
    <property type="entry name" value="Ureidogly_lyase"/>
    <property type="match status" value="1"/>
</dbReference>
<reference evidence="5 6" key="1">
    <citation type="submission" date="2025-05" db="UniProtKB">
        <authorList>
            <consortium name="RefSeq"/>
        </authorList>
    </citation>
    <scope>NUCLEOTIDE SEQUENCE [LARGE SCALE GENOMIC DNA]</scope>
</reference>
<dbReference type="InterPro" id="IPR007247">
    <property type="entry name" value="Ureidogly_lyase"/>
</dbReference>
<dbReference type="SUPFAM" id="SSF51182">
    <property type="entry name" value="RmlC-like cupins"/>
    <property type="match status" value="1"/>
</dbReference>
<evidence type="ECO:0000313" key="7">
    <source>
        <dbReference type="RefSeq" id="XP_065644863.1"/>
    </source>
</evidence>
<dbReference type="Gene3D" id="2.60.120.480">
    <property type="entry name" value="Ureidoglycolate hydrolase"/>
    <property type="match status" value="1"/>
</dbReference>
<dbReference type="InterPro" id="IPR011330">
    <property type="entry name" value="Glyco_hydro/deAcase_b/a-brl"/>
</dbReference>
<dbReference type="CDD" id="cd10979">
    <property type="entry name" value="CE4_PuuE_like"/>
    <property type="match status" value="1"/>
</dbReference>
<gene>
    <name evidence="6 7" type="primary">LOC100211420</name>
</gene>
<dbReference type="RefSeq" id="XP_065644863.1">
    <property type="nucleotide sequence ID" value="XM_065788791.1"/>
</dbReference>
<dbReference type="InterPro" id="IPR011051">
    <property type="entry name" value="RmlC_Cupin_sf"/>
</dbReference>
<evidence type="ECO:0000256" key="2">
    <source>
        <dbReference type="ARBA" id="ARBA00022631"/>
    </source>
</evidence>
<name>A0ABM4B7M2_HYDVU</name>
<evidence type="ECO:0000313" key="5">
    <source>
        <dbReference type="Proteomes" id="UP001652625"/>
    </source>
</evidence>
<keyword evidence="3" id="KW-0456">Lyase</keyword>
<dbReference type="Gene3D" id="3.20.20.370">
    <property type="entry name" value="Glycoside hydrolase/deacetylase"/>
    <property type="match status" value="1"/>
</dbReference>
<keyword evidence="2" id="KW-0659">Purine metabolism</keyword>
<keyword evidence="5" id="KW-1185">Reference proteome</keyword>
<dbReference type="InterPro" id="IPR024060">
    <property type="entry name" value="Ureidoglycolate_lyase_dom_sf"/>
</dbReference>
<evidence type="ECO:0000313" key="6">
    <source>
        <dbReference type="RefSeq" id="XP_065644862.1"/>
    </source>
</evidence>
<dbReference type="RefSeq" id="XP_065644862.1">
    <property type="nucleotide sequence ID" value="XM_065788790.1"/>
</dbReference>
<protein>
    <submittedName>
        <fullName evidence="6 7">Uncharacterized protein LOC100211420 isoform X2</fullName>
    </submittedName>
</protein>
<dbReference type="PANTHER" id="PTHR43123:SF4">
    <property type="entry name" value="POLYSACCHARIDE DEACETYLASE"/>
    <property type="match status" value="1"/>
</dbReference>
<accession>A0ABM4B7M2</accession>
<evidence type="ECO:0000256" key="1">
    <source>
        <dbReference type="ARBA" id="ARBA00011738"/>
    </source>
</evidence>
<dbReference type="SUPFAM" id="SSF88713">
    <property type="entry name" value="Glycoside hydrolase/deacetylase"/>
    <property type="match status" value="1"/>
</dbReference>
<proteinExistence type="predicted"/>